<gene>
    <name evidence="2" type="ORF">POPTR_006G038300</name>
</gene>
<name>A0A2K1ZWB7_POPTR</name>
<feature type="transmembrane region" description="Helical" evidence="1">
    <location>
        <begin position="21"/>
        <end position="41"/>
    </location>
</feature>
<evidence type="ECO:0000313" key="3">
    <source>
        <dbReference type="Proteomes" id="UP000006729"/>
    </source>
</evidence>
<dbReference type="PANTHER" id="PTHR38928">
    <property type="entry name" value="ARGOS7"/>
    <property type="match status" value="1"/>
</dbReference>
<dbReference type="AlphaFoldDB" id="A0A2K1ZWB7"/>
<keyword evidence="1" id="KW-0812">Transmembrane</keyword>
<dbReference type="PANTHER" id="PTHR38928:SF7">
    <property type="entry name" value="ARGOS7"/>
    <property type="match status" value="1"/>
</dbReference>
<evidence type="ECO:0000313" key="2">
    <source>
        <dbReference type="EMBL" id="PNT29580.1"/>
    </source>
</evidence>
<keyword evidence="1" id="KW-1133">Transmembrane helix</keyword>
<sequence length="89" mass="9540">MHALGVPSSDKMAAYGKTSLFGLRILMVLLMVVVTSIIIIVPPFLPLLPPPPPIFLFLPVLMMSLLVALAFSSASQKLPDYTTLSSLSV</sequence>
<protein>
    <submittedName>
        <fullName evidence="2">Uncharacterized protein</fullName>
    </submittedName>
</protein>
<feature type="transmembrane region" description="Helical" evidence="1">
    <location>
        <begin position="53"/>
        <end position="71"/>
    </location>
</feature>
<dbReference type="EMBL" id="CM009295">
    <property type="protein sequence ID" value="PNT29580.1"/>
    <property type="molecule type" value="Genomic_DNA"/>
</dbReference>
<reference evidence="2 3" key="1">
    <citation type="journal article" date="2006" name="Science">
        <title>The genome of black cottonwood, Populus trichocarpa (Torr. &amp; Gray).</title>
        <authorList>
            <person name="Tuskan G.A."/>
            <person name="Difazio S."/>
            <person name="Jansson S."/>
            <person name="Bohlmann J."/>
            <person name="Grigoriev I."/>
            <person name="Hellsten U."/>
            <person name="Putnam N."/>
            <person name="Ralph S."/>
            <person name="Rombauts S."/>
            <person name="Salamov A."/>
            <person name="Schein J."/>
            <person name="Sterck L."/>
            <person name="Aerts A."/>
            <person name="Bhalerao R.R."/>
            <person name="Bhalerao R.P."/>
            <person name="Blaudez D."/>
            <person name="Boerjan W."/>
            <person name="Brun A."/>
            <person name="Brunner A."/>
            <person name="Busov V."/>
            <person name="Campbell M."/>
            <person name="Carlson J."/>
            <person name="Chalot M."/>
            <person name="Chapman J."/>
            <person name="Chen G.L."/>
            <person name="Cooper D."/>
            <person name="Coutinho P.M."/>
            <person name="Couturier J."/>
            <person name="Covert S."/>
            <person name="Cronk Q."/>
            <person name="Cunningham R."/>
            <person name="Davis J."/>
            <person name="Degroeve S."/>
            <person name="Dejardin A."/>
            <person name="Depamphilis C."/>
            <person name="Detter J."/>
            <person name="Dirks B."/>
            <person name="Dubchak I."/>
            <person name="Duplessis S."/>
            <person name="Ehlting J."/>
            <person name="Ellis B."/>
            <person name="Gendler K."/>
            <person name="Goodstein D."/>
            <person name="Gribskov M."/>
            <person name="Grimwood J."/>
            <person name="Groover A."/>
            <person name="Gunter L."/>
            <person name="Hamberger B."/>
            <person name="Heinze B."/>
            <person name="Helariutta Y."/>
            <person name="Henrissat B."/>
            <person name="Holligan D."/>
            <person name="Holt R."/>
            <person name="Huang W."/>
            <person name="Islam-Faridi N."/>
            <person name="Jones S."/>
            <person name="Jones-Rhoades M."/>
            <person name="Jorgensen R."/>
            <person name="Joshi C."/>
            <person name="Kangasjarvi J."/>
            <person name="Karlsson J."/>
            <person name="Kelleher C."/>
            <person name="Kirkpatrick R."/>
            <person name="Kirst M."/>
            <person name="Kohler A."/>
            <person name="Kalluri U."/>
            <person name="Larimer F."/>
            <person name="Leebens-Mack J."/>
            <person name="Leple J.C."/>
            <person name="Locascio P."/>
            <person name="Lou Y."/>
            <person name="Lucas S."/>
            <person name="Martin F."/>
            <person name="Montanini B."/>
            <person name="Napoli C."/>
            <person name="Nelson D.R."/>
            <person name="Nelson C."/>
            <person name="Nieminen K."/>
            <person name="Nilsson O."/>
            <person name="Pereda V."/>
            <person name="Peter G."/>
            <person name="Philippe R."/>
            <person name="Pilate G."/>
            <person name="Poliakov A."/>
            <person name="Razumovskaya J."/>
            <person name="Richardson P."/>
            <person name="Rinaldi C."/>
            <person name="Ritland K."/>
            <person name="Rouze P."/>
            <person name="Ryaboy D."/>
            <person name="Schmutz J."/>
            <person name="Schrader J."/>
            <person name="Segerman B."/>
            <person name="Shin H."/>
            <person name="Siddiqui A."/>
            <person name="Sterky F."/>
            <person name="Terry A."/>
            <person name="Tsai C.J."/>
            <person name="Uberbacher E."/>
            <person name="Unneberg P."/>
            <person name="Vahala J."/>
            <person name="Wall K."/>
            <person name="Wessler S."/>
            <person name="Yang G."/>
            <person name="Yin T."/>
            <person name="Douglas C."/>
            <person name="Marra M."/>
            <person name="Sandberg G."/>
            <person name="Van de Peer Y."/>
            <person name="Rokhsar D."/>
        </authorList>
    </citation>
    <scope>NUCLEOTIDE SEQUENCE [LARGE SCALE GENOMIC DNA]</scope>
    <source>
        <strain evidence="3">cv. Nisqually</strain>
    </source>
</reference>
<keyword evidence="1" id="KW-0472">Membrane</keyword>
<dbReference type="Proteomes" id="UP000006729">
    <property type="component" value="Chromosome 6"/>
</dbReference>
<organism evidence="2 3">
    <name type="scientific">Populus trichocarpa</name>
    <name type="common">Western balsam poplar</name>
    <name type="synonym">Populus balsamifera subsp. trichocarpa</name>
    <dbReference type="NCBI Taxonomy" id="3694"/>
    <lineage>
        <taxon>Eukaryota</taxon>
        <taxon>Viridiplantae</taxon>
        <taxon>Streptophyta</taxon>
        <taxon>Embryophyta</taxon>
        <taxon>Tracheophyta</taxon>
        <taxon>Spermatophyta</taxon>
        <taxon>Magnoliopsida</taxon>
        <taxon>eudicotyledons</taxon>
        <taxon>Gunneridae</taxon>
        <taxon>Pentapetalae</taxon>
        <taxon>rosids</taxon>
        <taxon>fabids</taxon>
        <taxon>Malpighiales</taxon>
        <taxon>Salicaceae</taxon>
        <taxon>Saliceae</taxon>
        <taxon>Populus</taxon>
    </lineage>
</organism>
<keyword evidence="3" id="KW-1185">Reference proteome</keyword>
<proteinExistence type="predicted"/>
<evidence type="ECO:0000256" key="1">
    <source>
        <dbReference type="SAM" id="Phobius"/>
    </source>
</evidence>
<accession>A0A2K1ZWB7</accession>
<dbReference type="InParanoid" id="A0A2K1ZWB7"/>